<proteinExistence type="predicted"/>
<dbReference type="InParanoid" id="A0A0E1RVQ8"/>
<reference evidence="3" key="2">
    <citation type="journal article" date="2010" name="Genome Res.">
        <title>Population genomic sequencing of Coccidioides fungi reveals recent hybridization and transposon control.</title>
        <authorList>
            <person name="Neafsey D.E."/>
            <person name="Barker B.M."/>
            <person name="Sharpton T.J."/>
            <person name="Stajich J.E."/>
            <person name="Park D.J."/>
            <person name="Whiston E."/>
            <person name="Hung C.-Y."/>
            <person name="McMahan C."/>
            <person name="White J."/>
            <person name="Sykes S."/>
            <person name="Heiman D."/>
            <person name="Young S."/>
            <person name="Zeng Q."/>
            <person name="Abouelleil A."/>
            <person name="Aftuck L."/>
            <person name="Bessette D."/>
            <person name="Brown A."/>
            <person name="FitzGerald M."/>
            <person name="Lui A."/>
            <person name="Macdonald J.P."/>
            <person name="Priest M."/>
            <person name="Orbach M.J."/>
            <person name="Galgiani J.N."/>
            <person name="Kirkland T.N."/>
            <person name="Cole G.T."/>
            <person name="Birren B.W."/>
            <person name="Henn M.R."/>
            <person name="Taylor J.W."/>
            <person name="Rounsley S.D."/>
        </authorList>
    </citation>
    <scope>GENOME REANNOTATION</scope>
    <source>
        <strain evidence="3">RS</strain>
    </source>
</reference>
<dbReference type="Proteomes" id="UP000001261">
    <property type="component" value="Unassembled WGS sequence"/>
</dbReference>
<evidence type="ECO:0000313" key="2">
    <source>
        <dbReference type="EMBL" id="EAS30477.1"/>
    </source>
</evidence>
<evidence type="ECO:0000313" key="3">
    <source>
        <dbReference type="Proteomes" id="UP000001261"/>
    </source>
</evidence>
<name>A0A0E1RVQ8_COCIM</name>
<evidence type="ECO:0000256" key="1">
    <source>
        <dbReference type="SAM" id="SignalP"/>
    </source>
</evidence>
<accession>A0A0E1RVQ8</accession>
<organism evidence="2 3">
    <name type="scientific">Coccidioides immitis (strain RS)</name>
    <name type="common">Valley fever fungus</name>
    <dbReference type="NCBI Taxonomy" id="246410"/>
    <lineage>
        <taxon>Eukaryota</taxon>
        <taxon>Fungi</taxon>
        <taxon>Dikarya</taxon>
        <taxon>Ascomycota</taxon>
        <taxon>Pezizomycotina</taxon>
        <taxon>Eurotiomycetes</taxon>
        <taxon>Eurotiomycetidae</taxon>
        <taxon>Onygenales</taxon>
        <taxon>Onygenaceae</taxon>
        <taxon>Coccidioides</taxon>
    </lineage>
</organism>
<dbReference type="OMA" id="SWADGYT"/>
<sequence>MFRLILYATFILGALSGQTKYPSHGEGAAKAIAARQQLENCTPYCKVEVKPVYTFTWYPMEFSTTVVAATVIEIVNTLAGTTRTSTISNDLPSGYTPPATNDDGTQVTTVTYSQQGTTKTTVLAFPTSFTSWADGYTWQGRLQTEKDDETACVTAIIPSFVPFESFPQPTSISMPTHPSGPDPKGLLFKPTSIDLGAGAYVEAFPDEGALQTCSLKRYPLPLAVEPTTRFLSKTITYFEGGKAVRQAESSSHPATPTSAASKALSHYWTILFSCLTSALGIILM</sequence>
<dbReference type="AlphaFoldDB" id="A0A0E1RVQ8"/>
<keyword evidence="3" id="KW-1185">Reference proteome</keyword>
<reference evidence="3" key="1">
    <citation type="journal article" date="2009" name="Genome Res.">
        <title>Comparative genomic analyses of the human fungal pathogens Coccidioides and their relatives.</title>
        <authorList>
            <person name="Sharpton T.J."/>
            <person name="Stajich J.E."/>
            <person name="Rounsley S.D."/>
            <person name="Gardner M.J."/>
            <person name="Wortman J.R."/>
            <person name="Jordar V.S."/>
            <person name="Maiti R."/>
            <person name="Kodira C.D."/>
            <person name="Neafsey D.E."/>
            <person name="Zeng Q."/>
            <person name="Hung C.-Y."/>
            <person name="McMahan C."/>
            <person name="Muszewska A."/>
            <person name="Grynberg M."/>
            <person name="Mandel M.A."/>
            <person name="Kellner E.M."/>
            <person name="Barker B.M."/>
            <person name="Galgiani J.N."/>
            <person name="Orbach M.J."/>
            <person name="Kirkland T.N."/>
            <person name="Cole G.T."/>
            <person name="Henn M.R."/>
            <person name="Birren B.W."/>
            <person name="Taylor J.W."/>
        </authorList>
    </citation>
    <scope>NUCLEOTIDE SEQUENCE [LARGE SCALE GENOMIC DNA]</scope>
    <source>
        <strain evidence="3">RS</strain>
    </source>
</reference>
<dbReference type="OrthoDB" id="4161477at2759"/>
<keyword evidence="1" id="KW-0732">Signal</keyword>
<dbReference type="EMBL" id="GG704912">
    <property type="protein sequence ID" value="EAS30477.1"/>
    <property type="molecule type" value="Genomic_DNA"/>
</dbReference>
<dbReference type="VEuPathDB" id="FungiDB:CIMG_05956"/>
<dbReference type="KEGG" id="cim:CIMG_05956"/>
<dbReference type="RefSeq" id="XP_001242060.1">
    <property type="nucleotide sequence ID" value="XM_001242059.2"/>
</dbReference>
<feature type="signal peptide" evidence="1">
    <location>
        <begin position="1"/>
        <end position="16"/>
    </location>
</feature>
<protein>
    <submittedName>
        <fullName evidence="2">Uncharacterized protein</fullName>
    </submittedName>
</protein>
<dbReference type="GeneID" id="4561359"/>
<feature type="chain" id="PRO_5002385456" evidence="1">
    <location>
        <begin position="17"/>
        <end position="284"/>
    </location>
</feature>
<gene>
    <name evidence="2" type="ORF">CIMG_05956</name>
</gene>